<organism evidence="6">
    <name type="scientific">Flexilinea flocculi</name>
    <dbReference type="NCBI Taxonomy" id="1678840"/>
    <lineage>
        <taxon>Bacteria</taxon>
        <taxon>Bacillati</taxon>
        <taxon>Chloroflexota</taxon>
        <taxon>Anaerolineae</taxon>
        <taxon>Anaerolineales</taxon>
        <taxon>Anaerolineaceae</taxon>
        <taxon>Flexilinea</taxon>
    </lineage>
</organism>
<dbReference type="GO" id="GO:0046872">
    <property type="term" value="F:metal ion binding"/>
    <property type="evidence" value="ECO:0007669"/>
    <property type="project" value="UniProtKB-KW"/>
</dbReference>
<evidence type="ECO:0000259" key="5">
    <source>
        <dbReference type="PROSITE" id="PS51918"/>
    </source>
</evidence>
<name>A0A0K8PAF9_9CHLR</name>
<dbReference type="InterPro" id="IPR013785">
    <property type="entry name" value="Aldolase_TIM"/>
</dbReference>
<dbReference type="PATRIC" id="fig|1678840.3.peg.716"/>
<dbReference type="CDD" id="cd01335">
    <property type="entry name" value="Radical_SAM"/>
    <property type="match status" value="1"/>
</dbReference>
<dbReference type="SUPFAM" id="SSF102114">
    <property type="entry name" value="Radical SAM enzymes"/>
    <property type="match status" value="1"/>
</dbReference>
<dbReference type="RefSeq" id="WP_062278266.1">
    <property type="nucleotide sequence ID" value="NZ_DF968180.1"/>
</dbReference>
<dbReference type="SFLD" id="SFLDG01067">
    <property type="entry name" value="SPASM/twitch_domain_containing"/>
    <property type="match status" value="1"/>
</dbReference>
<keyword evidence="3" id="KW-0408">Iron</keyword>
<keyword evidence="4" id="KW-0411">Iron-sulfur</keyword>
<keyword evidence="1" id="KW-0949">S-adenosyl-L-methionine</keyword>
<dbReference type="PROSITE" id="PS51918">
    <property type="entry name" value="RADICAL_SAM"/>
    <property type="match status" value="1"/>
</dbReference>
<protein>
    <submittedName>
        <fullName evidence="6">Radical SAM enzyme</fullName>
    </submittedName>
</protein>
<proteinExistence type="predicted"/>
<evidence type="ECO:0000256" key="1">
    <source>
        <dbReference type="ARBA" id="ARBA00022691"/>
    </source>
</evidence>
<evidence type="ECO:0000256" key="2">
    <source>
        <dbReference type="ARBA" id="ARBA00022723"/>
    </source>
</evidence>
<dbReference type="GO" id="GO:0003824">
    <property type="term" value="F:catalytic activity"/>
    <property type="evidence" value="ECO:0007669"/>
    <property type="project" value="InterPro"/>
</dbReference>
<dbReference type="CDD" id="cd21128">
    <property type="entry name" value="SPASM_rSAM"/>
    <property type="match status" value="1"/>
</dbReference>
<dbReference type="STRING" id="1678840.ATC1_12181"/>
<sequence>MFEGEALTQYLNEGVEKLVADIIKSTFQNPKETKFLLDYQSKNRKNLQLRSKFEAEGLHVPAFLISSIANTCNLFCKGCYARINGICGDQNSRELLSADQWSAIFSQAAALGVSFNLLAGGEPLMRRDVIEVAANFPGILSAIFTNGILIDNSYLSLFNQYRNLIPIISIEGGRQKTDARRGSGAYEKISAIMKLLKQERILFGTSITVTTANLEEATSQLFLSELKNTGCKLIFFVEYVPFEPNTRQLLLGEEERNFLDHRLNDLRLSFPEMLFLSFPGDEKEMGGCLAAGRGFFHINPYGDAEPCPFSPFSDRSLKNHTMVEVLQSPFFRKLQNEKLVGGEHDGGCALFEHEAFVKACLSSQNHPNDMVSA</sequence>
<dbReference type="GO" id="GO:0051536">
    <property type="term" value="F:iron-sulfur cluster binding"/>
    <property type="evidence" value="ECO:0007669"/>
    <property type="project" value="UniProtKB-KW"/>
</dbReference>
<evidence type="ECO:0000256" key="3">
    <source>
        <dbReference type="ARBA" id="ARBA00023004"/>
    </source>
</evidence>
<dbReference type="AlphaFoldDB" id="A0A0K8PAF9"/>
<keyword evidence="7" id="KW-1185">Reference proteome</keyword>
<dbReference type="EMBL" id="DF968180">
    <property type="protein sequence ID" value="GAP39647.1"/>
    <property type="molecule type" value="Genomic_DNA"/>
</dbReference>
<dbReference type="InterPro" id="IPR007197">
    <property type="entry name" value="rSAM"/>
</dbReference>
<dbReference type="Gene3D" id="3.20.20.70">
    <property type="entry name" value="Aldolase class I"/>
    <property type="match status" value="1"/>
</dbReference>
<keyword evidence="2" id="KW-0479">Metal-binding</keyword>
<dbReference type="SFLD" id="SFLDS00029">
    <property type="entry name" value="Radical_SAM"/>
    <property type="match status" value="1"/>
</dbReference>
<reference evidence="6" key="1">
    <citation type="journal article" date="2015" name="Genome Announc.">
        <title>Draft Genome Sequence of Anaerolineae Strain TC1, a Novel Isolate from a Methanogenic Wastewater Treatment System.</title>
        <authorList>
            <person name="Matsuura N."/>
            <person name="Tourlousse D.M."/>
            <person name="Sun L."/>
            <person name="Toyonaga M."/>
            <person name="Kuroda K."/>
            <person name="Ohashi A."/>
            <person name="Cruz R."/>
            <person name="Yamaguchi T."/>
            <person name="Sekiguchi Y."/>
        </authorList>
    </citation>
    <scope>NUCLEOTIDE SEQUENCE [LARGE SCALE GENOMIC DNA]</scope>
    <source>
        <strain evidence="6">TC1</strain>
    </source>
</reference>
<evidence type="ECO:0000313" key="7">
    <source>
        <dbReference type="Proteomes" id="UP000053370"/>
    </source>
</evidence>
<dbReference type="OrthoDB" id="9808591at2"/>
<dbReference type="InterPro" id="IPR058240">
    <property type="entry name" value="rSAM_sf"/>
</dbReference>
<dbReference type="Pfam" id="PF04055">
    <property type="entry name" value="Radical_SAM"/>
    <property type="match status" value="1"/>
</dbReference>
<evidence type="ECO:0000256" key="4">
    <source>
        <dbReference type="ARBA" id="ARBA00023014"/>
    </source>
</evidence>
<dbReference type="PANTHER" id="PTHR43524">
    <property type="entry name" value="RADICAL SAM SUPERFAMILY PROTEIN"/>
    <property type="match status" value="1"/>
</dbReference>
<dbReference type="PANTHER" id="PTHR43524:SF1">
    <property type="entry name" value="RADICAL SAM SUPERFAMILY PROTEIN"/>
    <property type="match status" value="1"/>
</dbReference>
<accession>A0A0K8PAF9</accession>
<evidence type="ECO:0000313" key="6">
    <source>
        <dbReference type="EMBL" id="GAP39647.1"/>
    </source>
</evidence>
<feature type="domain" description="Radical SAM core" evidence="5">
    <location>
        <begin position="58"/>
        <end position="279"/>
    </location>
</feature>
<dbReference type="Proteomes" id="UP000053370">
    <property type="component" value="Unassembled WGS sequence"/>
</dbReference>
<gene>
    <name evidence="6" type="ORF">ATC1_12181</name>
</gene>